<organism evidence="1 2">
    <name type="scientific">Symbiodinium necroappetens</name>
    <dbReference type="NCBI Taxonomy" id="1628268"/>
    <lineage>
        <taxon>Eukaryota</taxon>
        <taxon>Sar</taxon>
        <taxon>Alveolata</taxon>
        <taxon>Dinophyceae</taxon>
        <taxon>Suessiales</taxon>
        <taxon>Symbiodiniaceae</taxon>
        <taxon>Symbiodinium</taxon>
    </lineage>
</organism>
<accession>A0A813BV09</accession>
<comment type="caution">
    <text evidence="1">The sequence shown here is derived from an EMBL/GenBank/DDBJ whole genome shotgun (WGS) entry which is preliminary data.</text>
</comment>
<evidence type="ECO:0000313" key="1">
    <source>
        <dbReference type="EMBL" id="CAE7925821.1"/>
    </source>
</evidence>
<dbReference type="Proteomes" id="UP000601435">
    <property type="component" value="Unassembled WGS sequence"/>
</dbReference>
<gene>
    <name evidence="1" type="ORF">SNEC2469_LOCUS32054</name>
</gene>
<keyword evidence="2" id="KW-1185">Reference proteome</keyword>
<sequence>MKASIQRMLAFCKYRADAKKNKSGQGLAEAQEVLEAYRKIGDSDRRGFIQAYQKFGLEDLKWMGSYTKKAISSENEVDTSLKGMMTMARIFKLNGLHASDYDPKKQQQQLLEGLLKESEDFWGHSRSEQVNKNLPELSRFFYRTLVESKDETEQKEENLFELSSEISAKALKNLNQPTIKLENPEKMELQQLARTSSSAVKRLEGKQSELSALLIAMEANEKVKAKVPE</sequence>
<evidence type="ECO:0000313" key="2">
    <source>
        <dbReference type="Proteomes" id="UP000601435"/>
    </source>
</evidence>
<reference evidence="1" key="1">
    <citation type="submission" date="2021-02" db="EMBL/GenBank/DDBJ databases">
        <authorList>
            <person name="Dougan E. K."/>
            <person name="Rhodes N."/>
            <person name="Thang M."/>
            <person name="Chan C."/>
        </authorList>
    </citation>
    <scope>NUCLEOTIDE SEQUENCE</scope>
</reference>
<dbReference type="EMBL" id="CAJNJA010079675">
    <property type="protein sequence ID" value="CAE7925821.1"/>
    <property type="molecule type" value="Genomic_DNA"/>
</dbReference>
<name>A0A813BV09_9DINO</name>
<dbReference type="OrthoDB" id="436840at2759"/>
<dbReference type="AlphaFoldDB" id="A0A813BV09"/>
<feature type="non-terminal residue" evidence="1">
    <location>
        <position position="1"/>
    </location>
</feature>
<protein>
    <submittedName>
        <fullName evidence="1">Uncharacterized protein</fullName>
    </submittedName>
</protein>
<proteinExistence type="predicted"/>